<evidence type="ECO:0000313" key="2">
    <source>
        <dbReference type="Proteomes" id="UP001174909"/>
    </source>
</evidence>
<dbReference type="AlphaFoldDB" id="A0AA35WI59"/>
<organism evidence="1 2">
    <name type="scientific">Geodia barretti</name>
    <name type="common">Barrett's horny sponge</name>
    <dbReference type="NCBI Taxonomy" id="519541"/>
    <lineage>
        <taxon>Eukaryota</taxon>
        <taxon>Metazoa</taxon>
        <taxon>Porifera</taxon>
        <taxon>Demospongiae</taxon>
        <taxon>Heteroscleromorpha</taxon>
        <taxon>Tetractinellida</taxon>
        <taxon>Astrophorina</taxon>
        <taxon>Geodiidae</taxon>
        <taxon>Geodia</taxon>
    </lineage>
</organism>
<accession>A0AA35WI59</accession>
<keyword evidence="2" id="KW-1185">Reference proteome</keyword>
<gene>
    <name evidence="1" type="ORF">GBAR_LOCUS12643</name>
</gene>
<proteinExistence type="predicted"/>
<sequence length="402" mass="45079">MPVLTHCALLDAPLGFRPSSAPDSGVHRFLENPVNLLFLCQISIFICQLLFKDEDQVTTDEGDEEEVIDEEIDELLYDTTVLMCGLVVCKKELKLPNRSHLSVKEVAKYARQQNSPLPKTPQGEFVFVSGAPKNVAMFRYKNTSRCSFTKSKHHKQFPIIGKPTNSIGLPEIAPSNMRGMGSTYLFLRSANYTMVKGKLNLHPVSATPNLGKIQEATRTDKLLAALEGIINNEHLPLQIFRAPRDSNRFSPFTGGGDIYIHAKTSTVSACLHTKTDDDDDEDQAVVHGELRCTATIENKFLSVATEDDVRNQLQANMLVCAASQLHQLAKNDPQGVKNINVITTYGVAIGTNVSLPLLLLKQVVHLERSMLFYEELWRKQWTEEHYMHIDRALSYVLKKLTE</sequence>
<name>A0AA35WI59_GEOBA</name>
<comment type="caution">
    <text evidence="1">The sequence shown here is derived from an EMBL/GenBank/DDBJ whole genome shotgun (WGS) entry which is preliminary data.</text>
</comment>
<dbReference type="Proteomes" id="UP001174909">
    <property type="component" value="Unassembled WGS sequence"/>
</dbReference>
<protein>
    <submittedName>
        <fullName evidence="1">Uncharacterized protein</fullName>
    </submittedName>
</protein>
<dbReference type="EMBL" id="CASHTH010001879">
    <property type="protein sequence ID" value="CAI8021294.1"/>
    <property type="molecule type" value="Genomic_DNA"/>
</dbReference>
<reference evidence="1" key="1">
    <citation type="submission" date="2023-03" db="EMBL/GenBank/DDBJ databases">
        <authorList>
            <person name="Steffen K."/>
            <person name="Cardenas P."/>
        </authorList>
    </citation>
    <scope>NUCLEOTIDE SEQUENCE</scope>
</reference>
<evidence type="ECO:0000313" key="1">
    <source>
        <dbReference type="EMBL" id="CAI8021294.1"/>
    </source>
</evidence>